<dbReference type="EMBL" id="NXLU01000010">
    <property type="protein sequence ID" value="RDU68177.1"/>
    <property type="molecule type" value="Genomic_DNA"/>
</dbReference>
<accession>A0A3D8ISB6</accession>
<keyword evidence="1" id="KW-1133">Transmembrane helix</keyword>
<evidence type="ECO:0008006" key="4">
    <source>
        <dbReference type="Google" id="ProtNLM"/>
    </source>
</evidence>
<reference evidence="2 3" key="1">
    <citation type="submission" date="2018-04" db="EMBL/GenBank/DDBJ databases">
        <title>Novel Campyloabacter and Helicobacter Species and Strains.</title>
        <authorList>
            <person name="Mannion A.J."/>
            <person name="Shen Z."/>
            <person name="Fox J.G."/>
        </authorList>
    </citation>
    <scope>NUCLEOTIDE SEQUENCE [LARGE SCALE GENOMIC DNA]</scope>
    <source>
        <strain evidence="2 3">ATCC 700242</strain>
    </source>
</reference>
<evidence type="ECO:0000313" key="2">
    <source>
        <dbReference type="EMBL" id="RDU68177.1"/>
    </source>
</evidence>
<sequence>MNYKLPALIAFFLLLGGATIWLSITFKQSNSNNPTTLVLTSNQAVQTKKLTQEEWFYSMAKNNQESYAYPTNEMILKYNFKHGVEPLRVFIDDLSEYRFYCINQILIKNNIEYAYYKTDRVIQLVIFLNDKESQKKVLSDFDYYKINYTFHKVIHIENFYFLNLIKFKIFLYFCALILYDNLLSNFAIWRKK</sequence>
<dbReference type="RefSeq" id="WP_115585140.1">
    <property type="nucleotide sequence ID" value="NZ_NXLU01000010.1"/>
</dbReference>
<organism evidence="2 3">
    <name type="scientific">Helicobacter cholecystus</name>
    <dbReference type="NCBI Taxonomy" id="45498"/>
    <lineage>
        <taxon>Bacteria</taxon>
        <taxon>Pseudomonadati</taxon>
        <taxon>Campylobacterota</taxon>
        <taxon>Epsilonproteobacteria</taxon>
        <taxon>Campylobacterales</taxon>
        <taxon>Helicobacteraceae</taxon>
        <taxon>Helicobacter</taxon>
    </lineage>
</organism>
<dbReference type="AlphaFoldDB" id="A0A3D8ISB6"/>
<keyword evidence="1" id="KW-0812">Transmembrane</keyword>
<evidence type="ECO:0000256" key="1">
    <source>
        <dbReference type="SAM" id="Phobius"/>
    </source>
</evidence>
<keyword evidence="3" id="KW-1185">Reference proteome</keyword>
<proteinExistence type="predicted"/>
<comment type="caution">
    <text evidence="2">The sequence shown here is derived from an EMBL/GenBank/DDBJ whole genome shotgun (WGS) entry which is preliminary data.</text>
</comment>
<gene>
    <name evidence="2" type="ORF">CQA62_06285</name>
</gene>
<protein>
    <recommendedName>
        <fullName evidence="4">Periplasmic protein</fullName>
    </recommendedName>
</protein>
<feature type="transmembrane region" description="Helical" evidence="1">
    <location>
        <begin position="169"/>
        <end position="189"/>
    </location>
</feature>
<evidence type="ECO:0000313" key="3">
    <source>
        <dbReference type="Proteomes" id="UP000257067"/>
    </source>
</evidence>
<keyword evidence="1" id="KW-0472">Membrane</keyword>
<name>A0A3D8ISB6_9HELI</name>
<dbReference type="Proteomes" id="UP000257067">
    <property type="component" value="Unassembled WGS sequence"/>
</dbReference>